<dbReference type="Proteomes" id="UP000254879">
    <property type="component" value="Unassembled WGS sequence"/>
</dbReference>
<sequence>MYEHLDELVASLLAENPQLDKEKAVWWVEMLWNDFESSYAKAGYPYKGPDYTADYVAKQIQQHGKHLHEINKGENK</sequence>
<dbReference type="OrthoDB" id="2361637at2"/>
<evidence type="ECO:0008006" key="3">
    <source>
        <dbReference type="Google" id="ProtNLM"/>
    </source>
</evidence>
<dbReference type="RefSeq" id="WP_003756215.1">
    <property type="nucleotide sequence ID" value="NZ_CABKNG010000001.1"/>
</dbReference>
<protein>
    <recommendedName>
        <fullName evidence="3">WVELL protein</fullName>
    </recommendedName>
</protein>
<dbReference type="EMBL" id="UGPG01000001">
    <property type="protein sequence ID" value="STY43029.1"/>
    <property type="molecule type" value="Genomic_DNA"/>
</dbReference>
<proteinExistence type="predicted"/>
<evidence type="ECO:0000313" key="1">
    <source>
        <dbReference type="EMBL" id="STY43029.1"/>
    </source>
</evidence>
<dbReference type="AlphaFoldDB" id="A0A378M9H8"/>
<gene>
    <name evidence="1" type="ORF">NCTC10815_00285</name>
</gene>
<evidence type="ECO:0000313" key="2">
    <source>
        <dbReference type="Proteomes" id="UP000254879"/>
    </source>
</evidence>
<organism evidence="1 2">
    <name type="scientific">Listeria grayi</name>
    <name type="common">Listeria murrayi</name>
    <dbReference type="NCBI Taxonomy" id="1641"/>
    <lineage>
        <taxon>Bacteria</taxon>
        <taxon>Bacillati</taxon>
        <taxon>Bacillota</taxon>
        <taxon>Bacilli</taxon>
        <taxon>Bacillales</taxon>
        <taxon>Listeriaceae</taxon>
        <taxon>Listeria</taxon>
    </lineage>
</organism>
<reference evidence="1 2" key="1">
    <citation type="submission" date="2018-06" db="EMBL/GenBank/DDBJ databases">
        <authorList>
            <consortium name="Pathogen Informatics"/>
            <person name="Doyle S."/>
        </authorList>
    </citation>
    <scope>NUCLEOTIDE SEQUENCE [LARGE SCALE GENOMIC DNA]</scope>
    <source>
        <strain evidence="2">NCTC 10815</strain>
    </source>
</reference>
<dbReference type="Pfam" id="PF14043">
    <property type="entry name" value="WVELL"/>
    <property type="match status" value="1"/>
</dbReference>
<accession>A0A378M9H8</accession>
<name>A0A378M9H8_LISGR</name>
<dbReference type="InterPro" id="IPR026952">
    <property type="entry name" value="WVELL"/>
</dbReference>